<dbReference type="RefSeq" id="WP_055941028.1">
    <property type="nucleotide sequence ID" value="NZ_JAQDCV010000010.1"/>
</dbReference>
<evidence type="ECO:0000313" key="1">
    <source>
        <dbReference type="EMBL" id="KQC85925.1"/>
    </source>
</evidence>
<dbReference type="Proteomes" id="UP000050833">
    <property type="component" value="Unassembled WGS sequence"/>
</dbReference>
<organism evidence="1 2">
    <name type="scientific">Butyribacter intestini</name>
    <dbReference type="NCBI Taxonomy" id="1703332"/>
    <lineage>
        <taxon>Bacteria</taxon>
        <taxon>Bacillati</taxon>
        <taxon>Bacillota</taxon>
        <taxon>Clostridia</taxon>
        <taxon>Lachnospirales</taxon>
        <taxon>Lachnospiraceae</taxon>
        <taxon>Butyribacter</taxon>
    </lineage>
</organism>
<accession>A0AAW3JU69</accession>
<name>A0AAW3JU69_9FIRM</name>
<reference evidence="1 2" key="1">
    <citation type="submission" date="2015-10" db="EMBL/GenBank/DDBJ databases">
        <title>Butyribacter intestini gen. nov., sp. nov., a butyric acid-producing bacterium of the family Lachnospiraceae isolated from the human faeces.</title>
        <authorList>
            <person name="Zou Y."/>
            <person name="Xue W."/>
            <person name="Luo G."/>
            <person name="Lv M."/>
        </authorList>
    </citation>
    <scope>NUCLEOTIDE SEQUENCE [LARGE SCALE GENOMIC DNA]</scope>
    <source>
        <strain evidence="1 2">TF01-11</strain>
    </source>
</reference>
<dbReference type="EMBL" id="LLKB01000001">
    <property type="protein sequence ID" value="KQC85925.1"/>
    <property type="molecule type" value="Genomic_DNA"/>
</dbReference>
<dbReference type="AlphaFoldDB" id="A0AAW3JU69"/>
<dbReference type="PROSITE" id="PS51257">
    <property type="entry name" value="PROKAR_LIPOPROTEIN"/>
    <property type="match status" value="1"/>
</dbReference>
<keyword evidence="2" id="KW-1185">Reference proteome</keyword>
<comment type="caution">
    <text evidence="1">The sequence shown here is derived from an EMBL/GenBank/DDBJ whole genome shotgun (WGS) entry which is preliminary data.</text>
</comment>
<sequence length="174" mass="19953">MKIRKSLTKGRVFVLVFFSFFLFQGCGNFGKGNVDSSNNLIQETSKEVLVSSSHVPNSSTKKENSLLYFSNDVSVVKVLHSNGSGQKSWNMDKKDIPQFREWVLSLQFKHQNFEKGESPGDSNGGDAYNFRISNDAQLNFTYIDIGNNNHYIEFEGKWYLITTHERIPDFLYND</sequence>
<proteinExistence type="predicted"/>
<gene>
    <name evidence="1" type="ORF">APZ18_01620</name>
</gene>
<protein>
    <recommendedName>
        <fullName evidence="3">Lipoprotein</fullName>
    </recommendedName>
</protein>
<evidence type="ECO:0008006" key="3">
    <source>
        <dbReference type="Google" id="ProtNLM"/>
    </source>
</evidence>
<evidence type="ECO:0000313" key="2">
    <source>
        <dbReference type="Proteomes" id="UP000050833"/>
    </source>
</evidence>